<evidence type="ECO:0000313" key="2">
    <source>
        <dbReference type="EMBL" id="CAE6373592.1"/>
    </source>
</evidence>
<sequence>MGYHHYSFAFTGNSQGNGSSKLFWFVLGGVAATAWFKFKERREISGCKRRRALAIAPSGQPSPTEGADIRERLSHVDVETSAAAMDVADATLDAAIRIVGTLKQTLQEQRVQVEHTRDRSTPADLHPGRKEQSRSRSSSLMAGFHRVDNAS</sequence>
<evidence type="ECO:0000256" key="1">
    <source>
        <dbReference type="SAM" id="MobiDB-lite"/>
    </source>
</evidence>
<reference evidence="2" key="1">
    <citation type="submission" date="2021-01" db="EMBL/GenBank/DDBJ databases">
        <authorList>
            <person name="Kaushik A."/>
        </authorList>
    </citation>
    <scope>NUCLEOTIDE SEQUENCE</scope>
    <source>
        <strain evidence="2">AG2-2IIIB</strain>
    </source>
</reference>
<evidence type="ECO:0000313" key="3">
    <source>
        <dbReference type="Proteomes" id="UP000663843"/>
    </source>
</evidence>
<gene>
    <name evidence="2" type="ORF">RDB_LOCUS19873</name>
</gene>
<organism evidence="2 3">
    <name type="scientific">Rhizoctonia solani</name>
    <dbReference type="NCBI Taxonomy" id="456999"/>
    <lineage>
        <taxon>Eukaryota</taxon>
        <taxon>Fungi</taxon>
        <taxon>Dikarya</taxon>
        <taxon>Basidiomycota</taxon>
        <taxon>Agaricomycotina</taxon>
        <taxon>Agaricomycetes</taxon>
        <taxon>Cantharellales</taxon>
        <taxon>Ceratobasidiaceae</taxon>
        <taxon>Rhizoctonia</taxon>
    </lineage>
</organism>
<comment type="caution">
    <text evidence="2">The sequence shown here is derived from an EMBL/GenBank/DDBJ whole genome shotgun (WGS) entry which is preliminary data.</text>
</comment>
<dbReference type="Proteomes" id="UP000663843">
    <property type="component" value="Unassembled WGS sequence"/>
</dbReference>
<feature type="compositionally biased region" description="Basic and acidic residues" evidence="1">
    <location>
        <begin position="111"/>
        <end position="134"/>
    </location>
</feature>
<dbReference type="EMBL" id="CAJMWT010001029">
    <property type="protein sequence ID" value="CAE6373592.1"/>
    <property type="molecule type" value="Genomic_DNA"/>
</dbReference>
<name>A0A8H2WDZ2_9AGAM</name>
<protein>
    <submittedName>
        <fullName evidence="2">Uncharacterized protein</fullName>
    </submittedName>
</protein>
<proteinExistence type="predicted"/>
<accession>A0A8H2WDZ2</accession>
<feature type="region of interest" description="Disordered" evidence="1">
    <location>
        <begin position="107"/>
        <end position="151"/>
    </location>
</feature>
<dbReference type="AlphaFoldDB" id="A0A8H2WDZ2"/>